<reference evidence="5 6" key="1">
    <citation type="submission" date="2021-03" db="EMBL/GenBank/DDBJ databases">
        <title>Sequencing the genomes of 1000 actinobacteria strains.</title>
        <authorList>
            <person name="Klenk H.-P."/>
        </authorList>
    </citation>
    <scope>NUCLEOTIDE SEQUENCE [LARGE SCALE GENOMIC DNA]</scope>
    <source>
        <strain evidence="5 6">DSM 46670</strain>
    </source>
</reference>
<evidence type="ECO:0000259" key="4">
    <source>
        <dbReference type="Pfam" id="PF01494"/>
    </source>
</evidence>
<evidence type="ECO:0000256" key="3">
    <source>
        <dbReference type="ARBA" id="ARBA00022827"/>
    </source>
</evidence>
<protein>
    <submittedName>
        <fullName evidence="5">2-polyprenyl-6-methoxyphenol hydroxylase-like FAD-dependent oxidoreductase</fullName>
    </submittedName>
</protein>
<evidence type="ECO:0000313" key="5">
    <source>
        <dbReference type="EMBL" id="MBP2327273.1"/>
    </source>
</evidence>
<dbReference type="PANTHER" id="PTHR43004">
    <property type="entry name" value="TRK SYSTEM POTASSIUM UPTAKE PROTEIN"/>
    <property type="match status" value="1"/>
</dbReference>
<dbReference type="Gene3D" id="3.50.50.60">
    <property type="entry name" value="FAD/NAD(P)-binding domain"/>
    <property type="match status" value="1"/>
</dbReference>
<evidence type="ECO:0000313" key="6">
    <source>
        <dbReference type="Proteomes" id="UP001519332"/>
    </source>
</evidence>
<gene>
    <name evidence="5" type="ORF">JOF56_007658</name>
</gene>
<name>A0ABS4TS90_9PSEU</name>
<dbReference type="Gene3D" id="3.30.9.10">
    <property type="entry name" value="D-Amino Acid Oxidase, subunit A, domain 2"/>
    <property type="match status" value="1"/>
</dbReference>
<sequence>MQTTDGSGNTDDTAGTLPVLVVGGGLVGLASTLFLAHHDVPALLVDRHPGVSIQGRARGINQRTMEIYRAFGVDAEIYEAGKPFDDEAGVARCTAISGEWEWVFEDEAPRAWPDLTAASYCMADQSSVEPILIEAAANRGAVHLFDTEVLSVQQDGDGVNALVENTKTGQQRTIRARYLIAADGHRSPIRESLGINRPGATIFQHSMNIVFRADLSPYIQRRALFWIILNPQAGIFGGMVSTSEPHRWQLTVGYDPQHQSIEDFTTEHCLGLVRAAIGVPDLAAEVEDIAAWEQGVGVAQKFRSDRIFLAGDSAHMWPPAAAMGANTGVQDAHNLAWKLAGVVRGWAKDALLDSYEAERRPLANELAPRIVANQQARMGGGDAEGETKPDDKVWALGHRYRSSAVLGTDLSMGQHDTVFGEKLDLHGQPGTRAPHLWLEFGGARIGLHDLCTDSFVLLTGRDGAPWYGAAAPVSDTLAVPLKAYRVGAQGEGVDLVDVEDEWQTRYGLGTGGAVLIRPDGYVAWRDERTVSDPAVTLTTVLRKVLGFDVS</sequence>
<dbReference type="InterPro" id="IPR002938">
    <property type="entry name" value="FAD-bd"/>
</dbReference>
<keyword evidence="3" id="KW-0274">FAD</keyword>
<dbReference type="Gene3D" id="3.40.30.120">
    <property type="match status" value="1"/>
</dbReference>
<dbReference type="Pfam" id="PF01494">
    <property type="entry name" value="FAD_binding_3"/>
    <property type="match status" value="1"/>
</dbReference>
<keyword evidence="2" id="KW-0285">Flavoprotein</keyword>
<dbReference type="SUPFAM" id="SSF51905">
    <property type="entry name" value="FAD/NAD(P)-binding domain"/>
    <property type="match status" value="1"/>
</dbReference>
<organism evidence="5 6">
    <name type="scientific">Kibdelosporangium banguiense</name>
    <dbReference type="NCBI Taxonomy" id="1365924"/>
    <lineage>
        <taxon>Bacteria</taxon>
        <taxon>Bacillati</taxon>
        <taxon>Actinomycetota</taxon>
        <taxon>Actinomycetes</taxon>
        <taxon>Pseudonocardiales</taxon>
        <taxon>Pseudonocardiaceae</taxon>
        <taxon>Kibdelosporangium</taxon>
    </lineage>
</organism>
<proteinExistence type="predicted"/>
<keyword evidence="6" id="KW-1185">Reference proteome</keyword>
<dbReference type="InterPro" id="IPR036188">
    <property type="entry name" value="FAD/NAD-bd_sf"/>
</dbReference>
<comment type="caution">
    <text evidence="5">The sequence shown here is derived from an EMBL/GenBank/DDBJ whole genome shotgun (WGS) entry which is preliminary data.</text>
</comment>
<comment type="cofactor">
    <cofactor evidence="1">
        <name>FAD</name>
        <dbReference type="ChEBI" id="CHEBI:57692"/>
    </cofactor>
</comment>
<accession>A0ABS4TS90</accession>
<dbReference type="Proteomes" id="UP001519332">
    <property type="component" value="Unassembled WGS sequence"/>
</dbReference>
<dbReference type="InterPro" id="IPR050641">
    <property type="entry name" value="RIFMO-like"/>
</dbReference>
<feature type="domain" description="FAD-binding" evidence="4">
    <location>
        <begin position="17"/>
        <end position="366"/>
    </location>
</feature>
<dbReference type="Pfam" id="PF21274">
    <property type="entry name" value="Rng_hyd_C"/>
    <property type="match status" value="1"/>
</dbReference>
<dbReference type="RefSeq" id="WP_209644245.1">
    <property type="nucleotide sequence ID" value="NZ_JAGINW010000001.1"/>
</dbReference>
<dbReference type="PANTHER" id="PTHR43004:SF19">
    <property type="entry name" value="BINDING MONOOXYGENASE, PUTATIVE (JCVI)-RELATED"/>
    <property type="match status" value="1"/>
</dbReference>
<evidence type="ECO:0000256" key="2">
    <source>
        <dbReference type="ARBA" id="ARBA00022630"/>
    </source>
</evidence>
<dbReference type="EMBL" id="JAGINW010000001">
    <property type="protein sequence ID" value="MBP2327273.1"/>
    <property type="molecule type" value="Genomic_DNA"/>
</dbReference>
<evidence type="ECO:0000256" key="1">
    <source>
        <dbReference type="ARBA" id="ARBA00001974"/>
    </source>
</evidence>
<dbReference type="PRINTS" id="PR00420">
    <property type="entry name" value="RNGMNOXGNASE"/>
</dbReference>